<organism evidence="3 4">
    <name type="scientific">Maricaulis maris (strain MCS10)</name>
    <name type="common">Caulobacter maris</name>
    <dbReference type="NCBI Taxonomy" id="394221"/>
    <lineage>
        <taxon>Bacteria</taxon>
        <taxon>Pseudomonadati</taxon>
        <taxon>Pseudomonadota</taxon>
        <taxon>Alphaproteobacteria</taxon>
        <taxon>Maricaulales</taxon>
        <taxon>Maricaulaceae</taxon>
        <taxon>Maricaulis</taxon>
    </lineage>
</organism>
<evidence type="ECO:0000313" key="4">
    <source>
        <dbReference type="Proteomes" id="UP000001964"/>
    </source>
</evidence>
<dbReference type="OrthoDB" id="5377981at2"/>
<keyword evidence="4" id="KW-1185">Reference proteome</keyword>
<dbReference type="RefSeq" id="WP_011642503.1">
    <property type="nucleotide sequence ID" value="NC_008347.1"/>
</dbReference>
<dbReference type="Proteomes" id="UP000001964">
    <property type="component" value="Chromosome"/>
</dbReference>
<proteinExistence type="predicted"/>
<dbReference type="SUPFAM" id="SSF56601">
    <property type="entry name" value="beta-lactamase/transpeptidase-like"/>
    <property type="match status" value="1"/>
</dbReference>
<sequence length="506" mass="56318" precursor="true">MFRTLSLAGATALGLVAAAAAETPEGAAASLDAFLDEFPDLGPGYAVVVVTADEVLMRRVQGERRAVSGDPMTTDTPIYIASQTKAYMGLLAARLDAEGVLPLDSRITDHWPDLQFPDGLDAADWTLRDLITHQVPIDVGIITTLEAYVGYVDPADYPRLIETHAVAREPGFEYDNLGYNIYGAILESVTGRSWQDWLDVHILDPLEMERTSARTSDFPINELSWGHHWVGEDVGWFEIRPKTDGMMQSAGGLVTSVDDMAMWLQLQLRGEGPEGSGITAEMVSTAQTGYVETHQQDRRNAAELRCSHYTLGWNVCDFEGHDFYVHGGGYTGIRTQMAFSPDLGVGIAAFSNSDNMTGWLTSRTINMYFQFLIEHETADRMRQIRIEQYPQRIQRYLDHRMEQRNSAMADESWGGWSWTPDAETLSAYAGRWTTGEPYLDIEIASVGPALVFNWGDMSASMVPAIPDLFGAQTSPFDDLYAFRFERDDAGEIVRLVRGEDVYTRAE</sequence>
<feature type="chain" id="PRO_5004168444" evidence="1">
    <location>
        <begin position="22"/>
        <end position="506"/>
    </location>
</feature>
<dbReference type="HOGENOM" id="CLU_527679_0_0_5"/>
<accession>Q0AS81</accession>
<evidence type="ECO:0000256" key="1">
    <source>
        <dbReference type="SAM" id="SignalP"/>
    </source>
</evidence>
<dbReference type="AlphaFoldDB" id="Q0AS81"/>
<dbReference type="Gene3D" id="3.40.710.10">
    <property type="entry name" value="DD-peptidase/beta-lactamase superfamily"/>
    <property type="match status" value="1"/>
</dbReference>
<dbReference type="PANTHER" id="PTHR43283">
    <property type="entry name" value="BETA-LACTAMASE-RELATED"/>
    <property type="match status" value="1"/>
</dbReference>
<dbReference type="STRING" id="394221.Mmar10_0563"/>
<dbReference type="EMBL" id="CP000449">
    <property type="protein sequence ID" value="ABI64856.1"/>
    <property type="molecule type" value="Genomic_DNA"/>
</dbReference>
<name>Q0AS81_MARMM</name>
<protein>
    <submittedName>
        <fullName evidence="3">Beta-lactamase</fullName>
    </submittedName>
</protein>
<evidence type="ECO:0000259" key="2">
    <source>
        <dbReference type="Pfam" id="PF00144"/>
    </source>
</evidence>
<dbReference type="InterPro" id="IPR012338">
    <property type="entry name" value="Beta-lactam/transpept-like"/>
</dbReference>
<dbReference type="eggNOG" id="COG1680">
    <property type="taxonomic scope" value="Bacteria"/>
</dbReference>
<evidence type="ECO:0000313" key="3">
    <source>
        <dbReference type="EMBL" id="ABI64856.1"/>
    </source>
</evidence>
<reference evidence="3 4" key="1">
    <citation type="submission" date="2006-08" db="EMBL/GenBank/DDBJ databases">
        <title>Complete sequence of Maricaulis maris MCS10.</title>
        <authorList>
            <consortium name="US DOE Joint Genome Institute"/>
            <person name="Copeland A."/>
            <person name="Lucas S."/>
            <person name="Lapidus A."/>
            <person name="Barry K."/>
            <person name="Detter J.C."/>
            <person name="Glavina del Rio T."/>
            <person name="Hammon N."/>
            <person name="Israni S."/>
            <person name="Dalin E."/>
            <person name="Tice H."/>
            <person name="Pitluck S."/>
            <person name="Saunders E."/>
            <person name="Brettin T."/>
            <person name="Bruce D."/>
            <person name="Han C."/>
            <person name="Tapia R."/>
            <person name="Gilna P."/>
            <person name="Schmutz J."/>
            <person name="Larimer F."/>
            <person name="Land M."/>
            <person name="Hauser L."/>
            <person name="Kyrpides N."/>
            <person name="Mikhailova N."/>
            <person name="Viollier P."/>
            <person name="Stephens C."/>
            <person name="Richardson P."/>
        </authorList>
    </citation>
    <scope>NUCLEOTIDE SEQUENCE [LARGE SCALE GENOMIC DNA]</scope>
    <source>
        <strain evidence="3 4">MCS10</strain>
    </source>
</reference>
<gene>
    <name evidence="3" type="ordered locus">Mmar10_0563</name>
</gene>
<feature type="signal peptide" evidence="1">
    <location>
        <begin position="1"/>
        <end position="21"/>
    </location>
</feature>
<dbReference type="Pfam" id="PF00144">
    <property type="entry name" value="Beta-lactamase"/>
    <property type="match status" value="1"/>
</dbReference>
<keyword evidence="1" id="KW-0732">Signal</keyword>
<dbReference type="InterPro" id="IPR050789">
    <property type="entry name" value="Diverse_Enzym_Activities"/>
</dbReference>
<dbReference type="KEGG" id="mmr:Mmar10_0563"/>
<feature type="domain" description="Beta-lactamase-related" evidence="2">
    <location>
        <begin position="36"/>
        <end position="355"/>
    </location>
</feature>
<dbReference type="InterPro" id="IPR001466">
    <property type="entry name" value="Beta-lactam-related"/>
</dbReference>